<dbReference type="Pfam" id="PF01738">
    <property type="entry name" value="DLH"/>
    <property type="match status" value="1"/>
</dbReference>
<organism evidence="2 3">
    <name type="scientific">Exidia glandulosa HHB12029</name>
    <dbReference type="NCBI Taxonomy" id="1314781"/>
    <lineage>
        <taxon>Eukaryota</taxon>
        <taxon>Fungi</taxon>
        <taxon>Dikarya</taxon>
        <taxon>Basidiomycota</taxon>
        <taxon>Agaricomycotina</taxon>
        <taxon>Agaricomycetes</taxon>
        <taxon>Auriculariales</taxon>
        <taxon>Exidiaceae</taxon>
        <taxon>Exidia</taxon>
    </lineage>
</organism>
<dbReference type="GO" id="GO:0016787">
    <property type="term" value="F:hydrolase activity"/>
    <property type="evidence" value="ECO:0007669"/>
    <property type="project" value="UniProtKB-KW"/>
</dbReference>
<dbReference type="InterPro" id="IPR029058">
    <property type="entry name" value="AB_hydrolase_fold"/>
</dbReference>
<dbReference type="PANTHER" id="PTHR17630:SF44">
    <property type="entry name" value="PROTEIN AIM2"/>
    <property type="match status" value="1"/>
</dbReference>
<feature type="domain" description="Dienelactone hydrolase" evidence="1">
    <location>
        <begin position="28"/>
        <end position="247"/>
    </location>
</feature>
<reference evidence="2 3" key="1">
    <citation type="journal article" date="2016" name="Mol. Biol. Evol.">
        <title>Comparative Genomics of Early-Diverging Mushroom-Forming Fungi Provides Insights into the Origins of Lignocellulose Decay Capabilities.</title>
        <authorList>
            <person name="Nagy L.G."/>
            <person name="Riley R."/>
            <person name="Tritt A."/>
            <person name="Adam C."/>
            <person name="Daum C."/>
            <person name="Floudas D."/>
            <person name="Sun H."/>
            <person name="Yadav J.S."/>
            <person name="Pangilinan J."/>
            <person name="Larsson K.H."/>
            <person name="Matsuura K."/>
            <person name="Barry K."/>
            <person name="Labutti K."/>
            <person name="Kuo R."/>
            <person name="Ohm R.A."/>
            <person name="Bhattacharya S.S."/>
            <person name="Shirouzu T."/>
            <person name="Yoshinaga Y."/>
            <person name="Martin F.M."/>
            <person name="Grigoriev I.V."/>
            <person name="Hibbett D.S."/>
        </authorList>
    </citation>
    <scope>NUCLEOTIDE SEQUENCE [LARGE SCALE GENOMIC DNA]</scope>
    <source>
        <strain evidence="2 3">HHB12029</strain>
    </source>
</reference>
<keyword evidence="2" id="KW-0378">Hydrolase</keyword>
<evidence type="ECO:0000313" key="3">
    <source>
        <dbReference type="Proteomes" id="UP000077266"/>
    </source>
</evidence>
<accession>A0A165NR12</accession>
<gene>
    <name evidence="2" type="ORF">EXIGLDRAFT_830285</name>
</gene>
<dbReference type="SUPFAM" id="SSF53474">
    <property type="entry name" value="alpha/beta-Hydrolases"/>
    <property type="match status" value="1"/>
</dbReference>
<proteinExistence type="predicted"/>
<evidence type="ECO:0000259" key="1">
    <source>
        <dbReference type="Pfam" id="PF01738"/>
    </source>
</evidence>
<sequence>MSFTKECFEAVIHEGEPAGKIEQINGVETYVALPSVDYPKDKAILFLTDVFGMQLVNNKLLADAFAKNGFQTYIPDYLHGDPIPAEFPAGFDRDAWRSRHTPEITRATLDKAIAGLKERGITTFAATGYCFGARFSFALAQENVASVISVAHASGIDITKDFDILLGQSKAPVQIHSCEVDSAFPAEACAVADEKLGGGKYAPGYDRQHWMGCTHGFAVRGDLSKPLVKAGKEGAFKGAVEWFQKYL</sequence>
<dbReference type="InParanoid" id="A0A165NR12"/>
<dbReference type="STRING" id="1314781.A0A165NR12"/>
<evidence type="ECO:0000313" key="2">
    <source>
        <dbReference type="EMBL" id="KZW01097.1"/>
    </source>
</evidence>
<dbReference type="EMBL" id="KV425896">
    <property type="protein sequence ID" value="KZW01097.1"/>
    <property type="molecule type" value="Genomic_DNA"/>
</dbReference>
<dbReference type="Gene3D" id="3.40.50.1820">
    <property type="entry name" value="alpha/beta hydrolase"/>
    <property type="match status" value="1"/>
</dbReference>
<dbReference type="Proteomes" id="UP000077266">
    <property type="component" value="Unassembled WGS sequence"/>
</dbReference>
<dbReference type="OrthoDB" id="17560at2759"/>
<keyword evidence="3" id="KW-1185">Reference proteome</keyword>
<dbReference type="AlphaFoldDB" id="A0A165NR12"/>
<dbReference type="PANTHER" id="PTHR17630">
    <property type="entry name" value="DIENELACTONE HYDROLASE"/>
    <property type="match status" value="1"/>
</dbReference>
<name>A0A165NR12_EXIGL</name>
<protein>
    <submittedName>
        <fullName evidence="2">Alpha/beta-hydrolase</fullName>
    </submittedName>
</protein>
<dbReference type="InterPro" id="IPR002925">
    <property type="entry name" value="Dienelactn_hydro"/>
</dbReference>